<dbReference type="Pfam" id="PF05656">
    <property type="entry name" value="DUF805"/>
    <property type="match status" value="1"/>
</dbReference>
<name>A0AAJ2LRK0_9HYPH</name>
<dbReference type="AlphaFoldDB" id="A0AAJ2LRK0"/>
<feature type="transmembrane region" description="Helical" evidence="1">
    <location>
        <begin position="23"/>
        <end position="54"/>
    </location>
</feature>
<organism evidence="2 3">
    <name type="scientific">Rhizobium hidalgonense</name>
    <dbReference type="NCBI Taxonomy" id="1538159"/>
    <lineage>
        <taxon>Bacteria</taxon>
        <taxon>Pseudomonadati</taxon>
        <taxon>Pseudomonadota</taxon>
        <taxon>Alphaproteobacteria</taxon>
        <taxon>Hyphomicrobiales</taxon>
        <taxon>Rhizobiaceae</taxon>
        <taxon>Rhizobium/Agrobacterium group</taxon>
        <taxon>Rhizobium</taxon>
    </lineage>
</organism>
<accession>A0AAJ2LRK0</accession>
<comment type="caution">
    <text evidence="2">The sequence shown here is derived from an EMBL/GenBank/DDBJ whole genome shotgun (WGS) entry which is preliminary data.</text>
</comment>
<protein>
    <submittedName>
        <fullName evidence="2">DUF805 domain-containing protein</fullName>
    </submittedName>
</protein>
<proteinExistence type="predicted"/>
<dbReference type="Proteomes" id="UP001268610">
    <property type="component" value="Unassembled WGS sequence"/>
</dbReference>
<gene>
    <name evidence="2" type="ORF">RJJ65_35880</name>
</gene>
<reference evidence="2" key="1">
    <citation type="submission" date="2023-04" db="EMBL/GenBank/DDBJ databases">
        <title>Genomic characterization of faba bean (Vicia faba) microsymbionts in Mexican soils.</title>
        <authorList>
            <person name="Rivera Orduna F.N."/>
            <person name="Guevara-Luna J."/>
            <person name="Yan J."/>
            <person name="Arroyo-Herrera I."/>
            <person name="Li Y."/>
            <person name="Vasquez-Murrieta M.S."/>
            <person name="Wang E.T."/>
        </authorList>
    </citation>
    <scope>NUCLEOTIDE SEQUENCE</scope>
    <source>
        <strain evidence="2">CH26</strain>
    </source>
</reference>
<keyword evidence="1" id="KW-0472">Membrane</keyword>
<evidence type="ECO:0000256" key="1">
    <source>
        <dbReference type="SAM" id="Phobius"/>
    </source>
</evidence>
<dbReference type="InterPro" id="IPR008523">
    <property type="entry name" value="DUF805"/>
</dbReference>
<sequence length="55" mass="6518">MDWTVKVLKNYVNFEGRARRKEYWFYTLAIFITIIIAMILDNILGTGFLLYAIVV</sequence>
<feature type="non-terminal residue" evidence="2">
    <location>
        <position position="55"/>
    </location>
</feature>
<evidence type="ECO:0000313" key="2">
    <source>
        <dbReference type="EMBL" id="MDR9777916.1"/>
    </source>
</evidence>
<evidence type="ECO:0000313" key="3">
    <source>
        <dbReference type="Proteomes" id="UP001268610"/>
    </source>
</evidence>
<dbReference type="GO" id="GO:0016020">
    <property type="term" value="C:membrane"/>
    <property type="evidence" value="ECO:0007669"/>
    <property type="project" value="InterPro"/>
</dbReference>
<keyword evidence="1" id="KW-1133">Transmembrane helix</keyword>
<keyword evidence="1" id="KW-0812">Transmembrane</keyword>
<dbReference type="EMBL" id="JAVLSF010000298">
    <property type="protein sequence ID" value="MDR9777916.1"/>
    <property type="molecule type" value="Genomic_DNA"/>
</dbReference>